<sequence length="66" mass="7254">MWTVVYIASNRAQAEMYKDVLCKEGVLANIRPAGVVSAFGDGLYEILVLESEANEANAILCQHVIR</sequence>
<dbReference type="Proteomes" id="UP000216052">
    <property type="component" value="Chromosome"/>
</dbReference>
<accession>A0ABZ3J4F6</accession>
<reference evidence="1" key="1">
    <citation type="submission" date="2024-05" db="EMBL/GenBank/DDBJ databases">
        <title>Isolation and characterization of Sporomusa carbonis sp. nov., a carboxydotrophic hydrogenogen in the genus of Sporomusa isolated from a charcoal burning pile.</title>
        <authorList>
            <person name="Boeer T."/>
            <person name="Rosenbaum F."/>
            <person name="Eysell L."/>
            <person name="Mueller V."/>
            <person name="Daniel R."/>
            <person name="Poehlein A."/>
        </authorList>
    </citation>
    <scope>NUCLEOTIDE SEQUENCE [LARGE SCALE GENOMIC DNA]</scope>
    <source>
        <strain evidence="1">DSM 3132</strain>
    </source>
</reference>
<organism evidence="1 2">
    <name type="scientific">Sporomusa acidovorans (strain ATCC 49682 / DSM 3132 / Mol)</name>
    <dbReference type="NCBI Taxonomy" id="1123286"/>
    <lineage>
        <taxon>Bacteria</taxon>
        <taxon>Bacillati</taxon>
        <taxon>Bacillota</taxon>
        <taxon>Negativicutes</taxon>
        <taxon>Selenomonadales</taxon>
        <taxon>Sporomusaceae</taxon>
        <taxon>Sporomusa</taxon>
    </lineage>
</organism>
<gene>
    <name evidence="1" type="ORF">SPACI_031690</name>
</gene>
<dbReference type="EMBL" id="CP155571">
    <property type="protein sequence ID" value="XFO73095.1"/>
    <property type="molecule type" value="Genomic_DNA"/>
</dbReference>
<dbReference type="RefSeq" id="WP_093793717.1">
    <property type="nucleotide sequence ID" value="NZ_CP155571.1"/>
</dbReference>
<keyword evidence="2" id="KW-1185">Reference proteome</keyword>
<evidence type="ECO:0000313" key="1">
    <source>
        <dbReference type="EMBL" id="XFO73095.1"/>
    </source>
</evidence>
<evidence type="ECO:0000313" key="2">
    <source>
        <dbReference type="Proteomes" id="UP000216052"/>
    </source>
</evidence>
<evidence type="ECO:0008006" key="3">
    <source>
        <dbReference type="Google" id="ProtNLM"/>
    </source>
</evidence>
<proteinExistence type="predicted"/>
<name>A0ABZ3J4F6_SPOA4</name>
<protein>
    <recommendedName>
        <fullName evidence="3">DUF2007 domain-containing protein</fullName>
    </recommendedName>
</protein>